<evidence type="ECO:0000313" key="2">
    <source>
        <dbReference type="Proteomes" id="UP001350748"/>
    </source>
</evidence>
<reference evidence="1 2" key="1">
    <citation type="submission" date="2024-02" db="EMBL/GenBank/DDBJ databases">
        <authorList>
            <person name="Grouzdev D."/>
        </authorList>
    </citation>
    <scope>NUCLEOTIDE SEQUENCE [LARGE SCALE GENOMIC DNA]</scope>
    <source>
        <strain evidence="1 2">9N</strain>
    </source>
</reference>
<comment type="caution">
    <text evidence="1">The sequence shown here is derived from an EMBL/GenBank/DDBJ whole genome shotgun (WGS) entry which is preliminary data.</text>
</comment>
<proteinExistence type="predicted"/>
<accession>A0ABU7XCP7</accession>
<dbReference type="RefSeq" id="WP_332079874.1">
    <property type="nucleotide sequence ID" value="NZ_JAZHYN010000001.1"/>
</dbReference>
<evidence type="ECO:0000313" key="1">
    <source>
        <dbReference type="EMBL" id="MEF3364985.1"/>
    </source>
</evidence>
<sequence length="307" mass="33947">MYAAARRSLNEKIAVDWMMRKSVERKSYRSAAFYADALLRSTPEVSAYVAPVLARMAEDSAARPELKKLLATNPNWRSIFFAQLGASLTDARTPLDLFLSLKDSAAPPTTDELNYYESFLFQHKLYELAYYVWLQFLPPEKLASAGFLFNGDFQRKPSGSRFDWRAPTGANVIADFASRPENASNRALAIEFGPGRVEFPGVSQSIMLPPGAYALKGSFMGEISGPRGAVWSARCIDGANLGQSQMILGSFPNWRAFEFPLVVPEKDCAAQLIEFKLAARSPSEKLVFGVIWFDDLAISRAATGALD</sequence>
<protein>
    <submittedName>
        <fullName evidence="1">Uncharacterized protein</fullName>
    </submittedName>
</protein>
<organism evidence="1 2">
    <name type="scientific">Methylocystis borbori</name>
    <dbReference type="NCBI Taxonomy" id="3118750"/>
    <lineage>
        <taxon>Bacteria</taxon>
        <taxon>Pseudomonadati</taxon>
        <taxon>Pseudomonadota</taxon>
        <taxon>Alphaproteobacteria</taxon>
        <taxon>Hyphomicrobiales</taxon>
        <taxon>Methylocystaceae</taxon>
        <taxon>Methylocystis</taxon>
    </lineage>
</organism>
<keyword evidence="2" id="KW-1185">Reference proteome</keyword>
<dbReference type="Gene3D" id="2.60.120.260">
    <property type="entry name" value="Galactose-binding domain-like"/>
    <property type="match status" value="1"/>
</dbReference>
<dbReference type="EMBL" id="JAZHYN010000001">
    <property type="protein sequence ID" value="MEF3364985.1"/>
    <property type="molecule type" value="Genomic_DNA"/>
</dbReference>
<dbReference type="Proteomes" id="UP001350748">
    <property type="component" value="Unassembled WGS sequence"/>
</dbReference>
<name>A0ABU7XCP7_9HYPH</name>
<gene>
    <name evidence="1" type="ORF">V3H18_00390</name>
</gene>